<keyword evidence="2" id="KW-1185">Reference proteome</keyword>
<proteinExistence type="predicted"/>
<dbReference type="Proteomes" id="UP000805649">
    <property type="component" value="Unassembled WGS sequence"/>
</dbReference>
<protein>
    <submittedName>
        <fullName evidence="1">Uncharacterized protein</fullName>
    </submittedName>
</protein>
<evidence type="ECO:0000313" key="2">
    <source>
        <dbReference type="Proteomes" id="UP000805649"/>
    </source>
</evidence>
<comment type="caution">
    <text evidence="1">The sequence shown here is derived from an EMBL/GenBank/DDBJ whole genome shotgun (WGS) entry which is preliminary data.</text>
</comment>
<organism evidence="1 2">
    <name type="scientific">Colletotrichum truncatum</name>
    <name type="common">Anthracnose fungus</name>
    <name type="synonym">Colletotrichum capsici</name>
    <dbReference type="NCBI Taxonomy" id="5467"/>
    <lineage>
        <taxon>Eukaryota</taxon>
        <taxon>Fungi</taxon>
        <taxon>Dikarya</taxon>
        <taxon>Ascomycota</taxon>
        <taxon>Pezizomycotina</taxon>
        <taxon>Sordariomycetes</taxon>
        <taxon>Hypocreomycetidae</taxon>
        <taxon>Glomerellales</taxon>
        <taxon>Glomerellaceae</taxon>
        <taxon>Colletotrichum</taxon>
        <taxon>Colletotrichum truncatum species complex</taxon>
    </lineage>
</organism>
<reference evidence="1 2" key="1">
    <citation type="journal article" date="2020" name="Phytopathology">
        <title>Genome Sequence Resources of Colletotrichum truncatum, C. plurivorum, C. musicola, and C. sojae: Four Species Pathogenic to Soybean (Glycine max).</title>
        <authorList>
            <person name="Rogerio F."/>
            <person name="Boufleur T.R."/>
            <person name="Ciampi-Guillardi M."/>
            <person name="Sukno S.A."/>
            <person name="Thon M.R."/>
            <person name="Massola Junior N.S."/>
            <person name="Baroncelli R."/>
        </authorList>
    </citation>
    <scope>NUCLEOTIDE SEQUENCE [LARGE SCALE GENOMIC DNA]</scope>
    <source>
        <strain evidence="1 2">CMES1059</strain>
    </source>
</reference>
<name>A0ACC3ZBD5_COLTU</name>
<gene>
    <name evidence="1" type="ORF">CTRU02_204201</name>
</gene>
<dbReference type="EMBL" id="VUJX02000002">
    <property type="protein sequence ID" value="KAL0941438.1"/>
    <property type="molecule type" value="Genomic_DNA"/>
</dbReference>
<sequence length="361" mass="40998">MRYQVGRACAAAGYDILYFELDLLPDVSIAKEARDACDMKPPDTNVAGANAIFRSIITQPVRYAVMHDYLQTINLENPRSGAYFIVNTAVKSGLFKDLRILTPPNWTDGVGFNITGEDFCFNLDFARLPTEFASLIYETLPPDLPATRKNPLIIAAAWEGNFDRCEKLRRPTHVHMGECIAVVRGIHQRTTFAKWRSLHDDICESIEKTYSRKIDQAITARFIMDNDLSRIPPNREDQEDVPEVIWHPQVPQEKAIRELVLRRPDAKYQVVMAAITGQYQSTVPELMPHVSRDILAYRAFTHGFGLTLPDEGGARKGHIQLNWELEPSLAHIPEELDANFDIDYYSPQLGYKWVLSHAVGK</sequence>
<evidence type="ECO:0000313" key="1">
    <source>
        <dbReference type="EMBL" id="KAL0941438.1"/>
    </source>
</evidence>
<accession>A0ACC3ZBD5</accession>